<dbReference type="SUPFAM" id="SSF53335">
    <property type="entry name" value="S-adenosyl-L-methionine-dependent methyltransferases"/>
    <property type="match status" value="1"/>
</dbReference>
<dbReference type="InterPro" id="IPR013216">
    <property type="entry name" value="Methyltransf_11"/>
</dbReference>
<feature type="domain" description="Methyltransferase type 11" evidence="1">
    <location>
        <begin position="47"/>
        <end position="141"/>
    </location>
</feature>
<protein>
    <submittedName>
        <fullName evidence="2">SAM-dependent methyltransferase</fullName>
    </submittedName>
</protein>
<dbReference type="PANTHER" id="PTHR43861:SF1">
    <property type="entry name" value="TRANS-ACONITATE 2-METHYLTRANSFERASE"/>
    <property type="match status" value="1"/>
</dbReference>
<accession>A0A250JDI3</accession>
<dbReference type="GO" id="GO:0008757">
    <property type="term" value="F:S-adenosylmethionine-dependent methyltransferase activity"/>
    <property type="evidence" value="ECO:0007669"/>
    <property type="project" value="InterPro"/>
</dbReference>
<dbReference type="EMBL" id="CP022098">
    <property type="protein sequence ID" value="ATB41945.1"/>
    <property type="molecule type" value="Genomic_DNA"/>
</dbReference>
<evidence type="ECO:0000259" key="1">
    <source>
        <dbReference type="Pfam" id="PF08241"/>
    </source>
</evidence>
<dbReference type="RefSeq" id="WP_095989574.1">
    <property type="nucleotide sequence ID" value="NZ_CP022098.1"/>
</dbReference>
<name>A0A250JDI3_9BACT</name>
<sequence length="242" mass="27222">MSQNVYDDPVFFEGYSQLARSLKGLAGAPEWPALRALLPDVKDLRVVDLGCGFGWFCRWARENGAAHVLGLDLSAKMLARAKAETSDGAITYQRTDLEQLALEEGSFDLAFSSLALHYVEDLGRLLATVHRGLAPGGWFVFSIEHPIFMASRRPEWMTDPEGRRTWPVDSYQLEGKRTTHWLADGVVKHHRTLGTTLNALLRQGFTPRHVEEWGPTDAQLAAHPELVEERDRPMFLLISAQR</sequence>
<reference evidence="2 3" key="1">
    <citation type="submission" date="2017-06" db="EMBL/GenBank/DDBJ databases">
        <title>Sequencing and comparative analysis of myxobacterial genomes.</title>
        <authorList>
            <person name="Rupp O."/>
            <person name="Goesmann A."/>
            <person name="Sogaard-Andersen L."/>
        </authorList>
    </citation>
    <scope>NUCLEOTIDE SEQUENCE [LARGE SCALE GENOMIC DNA]</scope>
    <source>
        <strain evidence="2 3">DSM 52655</strain>
    </source>
</reference>
<evidence type="ECO:0000313" key="3">
    <source>
        <dbReference type="Proteomes" id="UP000217257"/>
    </source>
</evidence>
<dbReference type="Pfam" id="PF08241">
    <property type="entry name" value="Methyltransf_11"/>
    <property type="match status" value="1"/>
</dbReference>
<keyword evidence="2" id="KW-0808">Transferase</keyword>
<evidence type="ECO:0000313" key="2">
    <source>
        <dbReference type="EMBL" id="ATB41945.1"/>
    </source>
</evidence>
<dbReference type="PANTHER" id="PTHR43861">
    <property type="entry name" value="TRANS-ACONITATE 2-METHYLTRANSFERASE-RELATED"/>
    <property type="match status" value="1"/>
</dbReference>
<dbReference type="GO" id="GO:0032259">
    <property type="term" value="P:methylation"/>
    <property type="evidence" value="ECO:0007669"/>
    <property type="project" value="UniProtKB-KW"/>
</dbReference>
<gene>
    <name evidence="2" type="ORF">CYFUS_007421</name>
</gene>
<dbReference type="KEGG" id="cfus:CYFUS_007421"/>
<dbReference type="CDD" id="cd02440">
    <property type="entry name" value="AdoMet_MTases"/>
    <property type="match status" value="1"/>
</dbReference>
<organism evidence="2 3">
    <name type="scientific">Cystobacter fuscus</name>
    <dbReference type="NCBI Taxonomy" id="43"/>
    <lineage>
        <taxon>Bacteria</taxon>
        <taxon>Pseudomonadati</taxon>
        <taxon>Myxococcota</taxon>
        <taxon>Myxococcia</taxon>
        <taxon>Myxococcales</taxon>
        <taxon>Cystobacterineae</taxon>
        <taxon>Archangiaceae</taxon>
        <taxon>Cystobacter</taxon>
    </lineage>
</organism>
<keyword evidence="2" id="KW-0489">Methyltransferase</keyword>
<dbReference type="InterPro" id="IPR029063">
    <property type="entry name" value="SAM-dependent_MTases_sf"/>
</dbReference>
<dbReference type="Proteomes" id="UP000217257">
    <property type="component" value="Chromosome"/>
</dbReference>
<proteinExistence type="predicted"/>
<dbReference type="Gene3D" id="3.40.50.150">
    <property type="entry name" value="Vaccinia Virus protein VP39"/>
    <property type="match status" value="1"/>
</dbReference>
<dbReference type="AlphaFoldDB" id="A0A250JDI3"/>